<evidence type="ECO:0000256" key="2">
    <source>
        <dbReference type="ARBA" id="ARBA00022741"/>
    </source>
</evidence>
<dbReference type="GO" id="GO:0046983">
    <property type="term" value="F:protein dimerization activity"/>
    <property type="evidence" value="ECO:0007669"/>
    <property type="project" value="InterPro"/>
</dbReference>
<dbReference type="GO" id="GO:0006457">
    <property type="term" value="P:protein folding"/>
    <property type="evidence" value="ECO:0007669"/>
    <property type="project" value="UniProtKB-UniRule"/>
</dbReference>
<evidence type="ECO:0000256" key="6">
    <source>
        <dbReference type="PROSITE-ProRule" id="PRU01250"/>
    </source>
</evidence>
<keyword evidence="1" id="KW-0436">Ligase</keyword>
<dbReference type="EMBL" id="BLSA01000638">
    <property type="protein sequence ID" value="GFP33668.1"/>
    <property type="molecule type" value="Genomic_DNA"/>
</dbReference>
<organism evidence="8 9">
    <name type="scientific">Candidatus Hakubella thermalkaliphila</name>
    <dbReference type="NCBI Taxonomy" id="2754717"/>
    <lineage>
        <taxon>Bacteria</taxon>
        <taxon>Bacillati</taxon>
        <taxon>Actinomycetota</taxon>
        <taxon>Actinomycetota incertae sedis</taxon>
        <taxon>Candidatus Hakubellales</taxon>
        <taxon>Candidatus Hakubellaceae</taxon>
        <taxon>Candidatus Hakubella</taxon>
    </lineage>
</organism>
<dbReference type="GO" id="GO:0051082">
    <property type="term" value="F:unfolded protein binding"/>
    <property type="evidence" value="ECO:0007669"/>
    <property type="project" value="UniProtKB-UniRule"/>
</dbReference>
<evidence type="ECO:0000313" key="8">
    <source>
        <dbReference type="EMBL" id="GFP33668.1"/>
    </source>
</evidence>
<keyword evidence="2" id="KW-0547">Nucleotide-binding</keyword>
<dbReference type="GO" id="GO:0008270">
    <property type="term" value="F:zinc ion binding"/>
    <property type="evidence" value="ECO:0007669"/>
    <property type="project" value="InterPro"/>
</dbReference>
<keyword evidence="3" id="KW-0067">ATP-binding</keyword>
<comment type="caution">
    <text evidence="6">Lacks conserved residue(s) required for the propagation of feature annotation.</text>
</comment>
<comment type="caution">
    <text evidence="8">The sequence shown here is derived from an EMBL/GenBank/DDBJ whole genome shotgun (WGS) entry which is preliminary data.</text>
</comment>
<dbReference type="Proteomes" id="UP000568877">
    <property type="component" value="Unassembled WGS sequence"/>
</dbReference>
<evidence type="ECO:0000256" key="1">
    <source>
        <dbReference type="ARBA" id="ARBA00022598"/>
    </source>
</evidence>
<dbReference type="GO" id="GO:0004812">
    <property type="term" value="F:aminoacyl-tRNA ligase activity"/>
    <property type="evidence" value="ECO:0007669"/>
    <property type="project" value="UniProtKB-KW"/>
</dbReference>
<dbReference type="GO" id="GO:0006418">
    <property type="term" value="P:tRNA aminoacylation for protein translation"/>
    <property type="evidence" value="ECO:0007669"/>
    <property type="project" value="InterPro"/>
</dbReference>
<reference evidence="8 9" key="1">
    <citation type="journal article" date="2020" name="Front. Microbiol.">
        <title>Single-cell genomics of novel Actinobacteria with the Wood-Ljungdahl pathway discovered in a serpentinizing system.</title>
        <authorList>
            <person name="Merino N."/>
            <person name="Kawai M."/>
            <person name="Boyd E.S."/>
            <person name="Colman D.R."/>
            <person name="McGlynn S.E."/>
            <person name="Nealson K.H."/>
            <person name="Kurokawa K."/>
            <person name="Hongoh Y."/>
        </authorList>
    </citation>
    <scope>NUCLEOTIDE SEQUENCE [LARGE SCALE GENOMIC DNA]</scope>
    <source>
        <strain evidence="8 9">S42</strain>
    </source>
</reference>
<proteinExistence type="inferred from homology"/>
<dbReference type="Gene3D" id="6.20.220.10">
    <property type="entry name" value="ClpX chaperone, C4-type zinc finger domain"/>
    <property type="match status" value="1"/>
</dbReference>
<sequence length="112" mass="12481">PRYRQLVGRMAILPLLNRELPIIEDNVLLRILCLQMKELGHDYVGQGVFDHIPQKDNPFLKERGGGSVSKFAEDSELLKCSFCGKNQRQVKKLIAGPVSPHLAISSCSPSPQ</sequence>
<evidence type="ECO:0000256" key="3">
    <source>
        <dbReference type="ARBA" id="ARBA00022840"/>
    </source>
</evidence>
<name>A0A6V8PN27_9ACTN</name>
<dbReference type="AlphaFoldDB" id="A0A6V8PN27"/>
<evidence type="ECO:0000256" key="5">
    <source>
        <dbReference type="ARBA" id="ARBA00023146"/>
    </source>
</evidence>
<evidence type="ECO:0000259" key="7">
    <source>
        <dbReference type="PROSITE" id="PS51902"/>
    </source>
</evidence>
<dbReference type="GO" id="GO:0005524">
    <property type="term" value="F:ATP binding"/>
    <property type="evidence" value="ECO:0007669"/>
    <property type="project" value="UniProtKB-KW"/>
</dbReference>
<dbReference type="InterPro" id="IPR038366">
    <property type="entry name" value="Znf_CppX_C4_sf"/>
</dbReference>
<dbReference type="InterPro" id="IPR010603">
    <property type="entry name" value="Znf_CppX_C4"/>
</dbReference>
<feature type="non-terminal residue" evidence="8">
    <location>
        <position position="1"/>
    </location>
</feature>
<dbReference type="SUPFAM" id="SSF50677">
    <property type="entry name" value="ValRS/IleRS/LeuRS editing domain"/>
    <property type="match status" value="1"/>
</dbReference>
<comment type="similarity">
    <text evidence="6">Belongs to the ClpX chaperone family.</text>
</comment>
<dbReference type="InterPro" id="IPR009008">
    <property type="entry name" value="Val/Leu/Ile-tRNA-synth_edit"/>
</dbReference>
<dbReference type="PROSITE" id="PS51902">
    <property type="entry name" value="CLPX_ZB"/>
    <property type="match status" value="1"/>
</dbReference>
<accession>A0A6V8PN27</accession>
<dbReference type="InterPro" id="IPR059188">
    <property type="entry name" value="Znf_CLPX-like"/>
</dbReference>
<keyword evidence="4" id="KW-0648">Protein biosynthesis</keyword>
<keyword evidence="6" id="KW-0143">Chaperone</keyword>
<evidence type="ECO:0000256" key="4">
    <source>
        <dbReference type="ARBA" id="ARBA00022917"/>
    </source>
</evidence>
<feature type="domain" description="ClpX-type ZB" evidence="7">
    <location>
        <begin position="68"/>
        <end position="112"/>
    </location>
</feature>
<keyword evidence="5" id="KW-0030">Aminoacyl-tRNA synthetase</keyword>
<evidence type="ECO:0000313" key="9">
    <source>
        <dbReference type="Proteomes" id="UP000568877"/>
    </source>
</evidence>
<protein>
    <recommendedName>
        <fullName evidence="7">ClpX-type ZB domain-containing protein</fullName>
    </recommendedName>
</protein>
<gene>
    <name evidence="8" type="ORF">HKBW3S42_02005</name>
</gene>
<dbReference type="Pfam" id="PF06689">
    <property type="entry name" value="zf-C4_ClpX"/>
    <property type="match status" value="1"/>
</dbReference>
<dbReference type="GO" id="GO:0002161">
    <property type="term" value="F:aminoacyl-tRNA deacylase activity"/>
    <property type="evidence" value="ECO:0007669"/>
    <property type="project" value="InterPro"/>
</dbReference>